<comment type="caution">
    <text evidence="1">The sequence shown here is derived from an EMBL/GenBank/DDBJ whole genome shotgun (WGS) entry which is preliminary data.</text>
</comment>
<sequence>MSRTAISGPHPSASDHHEINRIVSRKKSLIEKEVLELPDSFDFDNGIRSVEAVLQSLSGTTNFCTIMPIITTDGRERMKEVLSSEVHVVASKFGKMYKAFFLDEWYNQCLLPNVRTNSIVLLDSFPAHNDTDSM</sequence>
<dbReference type="EMBL" id="MTYJ01000147">
    <property type="protein sequence ID" value="OQV12364.1"/>
    <property type="molecule type" value="Genomic_DNA"/>
</dbReference>
<organism evidence="1 2">
    <name type="scientific">Hypsibius exemplaris</name>
    <name type="common">Freshwater tardigrade</name>
    <dbReference type="NCBI Taxonomy" id="2072580"/>
    <lineage>
        <taxon>Eukaryota</taxon>
        <taxon>Metazoa</taxon>
        <taxon>Ecdysozoa</taxon>
        <taxon>Tardigrada</taxon>
        <taxon>Eutardigrada</taxon>
        <taxon>Parachela</taxon>
        <taxon>Hypsibioidea</taxon>
        <taxon>Hypsibiidae</taxon>
        <taxon>Hypsibius</taxon>
    </lineage>
</organism>
<accession>A0A1W0WAX8</accession>
<dbReference type="AlphaFoldDB" id="A0A1W0WAX8"/>
<keyword evidence="2" id="KW-1185">Reference proteome</keyword>
<evidence type="ECO:0008006" key="3">
    <source>
        <dbReference type="Google" id="ProtNLM"/>
    </source>
</evidence>
<gene>
    <name evidence="1" type="ORF">BV898_13392</name>
</gene>
<proteinExistence type="predicted"/>
<dbReference type="Proteomes" id="UP000192578">
    <property type="component" value="Unassembled WGS sequence"/>
</dbReference>
<evidence type="ECO:0000313" key="1">
    <source>
        <dbReference type="EMBL" id="OQV12364.1"/>
    </source>
</evidence>
<protein>
    <recommendedName>
        <fullName evidence="3">DDE-1 domain-containing protein</fullName>
    </recommendedName>
</protein>
<reference evidence="2" key="1">
    <citation type="submission" date="2017-01" db="EMBL/GenBank/DDBJ databases">
        <title>Comparative genomics of anhydrobiosis in the tardigrade Hypsibius dujardini.</title>
        <authorList>
            <person name="Yoshida Y."/>
            <person name="Koutsovoulos G."/>
            <person name="Laetsch D."/>
            <person name="Stevens L."/>
            <person name="Kumar S."/>
            <person name="Horikawa D."/>
            <person name="Ishino K."/>
            <person name="Komine S."/>
            <person name="Tomita M."/>
            <person name="Blaxter M."/>
            <person name="Arakawa K."/>
        </authorList>
    </citation>
    <scope>NUCLEOTIDE SEQUENCE [LARGE SCALE GENOMIC DNA]</scope>
    <source>
        <strain evidence="2">Z151</strain>
    </source>
</reference>
<evidence type="ECO:0000313" key="2">
    <source>
        <dbReference type="Proteomes" id="UP000192578"/>
    </source>
</evidence>
<name>A0A1W0WAX8_HYPEX</name>